<proteinExistence type="predicted"/>
<evidence type="ECO:0000313" key="1">
    <source>
        <dbReference type="EMBL" id="MCC9073974.1"/>
    </source>
</evidence>
<dbReference type="RefSeq" id="WP_229990878.1">
    <property type="nucleotide sequence ID" value="NZ_JAJJMO010000001.1"/>
</dbReference>
<dbReference type="Proteomes" id="UP001430919">
    <property type="component" value="Unassembled WGS sequence"/>
</dbReference>
<keyword evidence="2" id="KW-1185">Reference proteome</keyword>
<dbReference type="EMBL" id="JAJJMO010000001">
    <property type="protein sequence ID" value="MCC9073974.1"/>
    <property type="molecule type" value="Genomic_DNA"/>
</dbReference>
<gene>
    <name evidence="1" type="ORF">LNQ49_20520</name>
</gene>
<protein>
    <submittedName>
        <fullName evidence="1">SprB repeat-containing protein</fullName>
    </submittedName>
</protein>
<organism evidence="1 2">
    <name type="scientific">Flavobacterium pisciphilum</name>
    <dbReference type="NCBI Taxonomy" id="2893755"/>
    <lineage>
        <taxon>Bacteria</taxon>
        <taxon>Pseudomonadati</taxon>
        <taxon>Bacteroidota</taxon>
        <taxon>Flavobacteriia</taxon>
        <taxon>Flavobacteriales</taxon>
        <taxon>Flavobacteriaceae</taxon>
        <taxon>Flavobacterium</taxon>
    </lineage>
</organism>
<sequence>MKKLFILFFIITTIKSFGQTYTFNYSYNSQGQKCRDGWHGWKMDILSNTTIQLGENAYNEQYPPNFSFKEYTIKSNPTKFNLEILAYDCTSSINCDPKIKKQTLTFLELLKATNATLWDCPGYQRFAIDNFKPNIYFKNLDNASPNEICAGSQVALAAFPTELLPGNAPDFPAEVYRWSYSLDNGASYNTVPDYIRGKKTNYIATTRFSIQELLGDNHVNYLNKTIYFRLHYGGLPPIPIKYSPCAPTINNVTYEGPKCSGDPIQKVDITFDRPLYPGESLDRIKMKDVTNGIERNERENISIFSTSNPQVYSFTNLVNALENGHTYKIVYQAQMVDPLDPTKKILKGFMESASTLNFTYTDPPKVLFEITNYTEPSCVGGNDGTIEIKVLSGTSPYRFYKDGVELTGPSQPSYANSKYYITGLKAQTHNIMVTDAEGCIEK</sequence>
<name>A0ABS8MYX3_9FLAO</name>
<comment type="caution">
    <text evidence="1">The sequence shown here is derived from an EMBL/GenBank/DDBJ whole genome shotgun (WGS) entry which is preliminary data.</text>
</comment>
<evidence type="ECO:0000313" key="2">
    <source>
        <dbReference type="Proteomes" id="UP001430919"/>
    </source>
</evidence>
<reference evidence="1" key="1">
    <citation type="submission" date="2021-11" db="EMBL/GenBank/DDBJ databases">
        <title>Description of novel Flavobacterium species.</title>
        <authorList>
            <person name="Saticioglu I.B."/>
            <person name="Ay H."/>
            <person name="Altun S."/>
            <person name="Duman M."/>
        </authorList>
    </citation>
    <scope>NUCLEOTIDE SEQUENCE</scope>
    <source>
        <strain evidence="1">F-65</strain>
    </source>
</reference>
<accession>A0ABS8MYX3</accession>